<proteinExistence type="inferred from homology"/>
<feature type="transmembrane region" description="Helical" evidence="7">
    <location>
        <begin position="182"/>
        <end position="208"/>
    </location>
</feature>
<organism evidence="8 9">
    <name type="scientific">Actinidia chinensis var. chinensis</name>
    <name type="common">Chinese soft-hair kiwi</name>
    <dbReference type="NCBI Taxonomy" id="1590841"/>
    <lineage>
        <taxon>Eukaryota</taxon>
        <taxon>Viridiplantae</taxon>
        <taxon>Streptophyta</taxon>
        <taxon>Embryophyta</taxon>
        <taxon>Tracheophyta</taxon>
        <taxon>Spermatophyta</taxon>
        <taxon>Magnoliopsida</taxon>
        <taxon>eudicotyledons</taxon>
        <taxon>Gunneridae</taxon>
        <taxon>Pentapetalae</taxon>
        <taxon>asterids</taxon>
        <taxon>Ericales</taxon>
        <taxon>Actinidiaceae</taxon>
        <taxon>Actinidia</taxon>
    </lineage>
</organism>
<dbReference type="InterPro" id="IPR000109">
    <property type="entry name" value="POT_fam"/>
</dbReference>
<keyword evidence="4 7" id="KW-1133">Transmembrane helix</keyword>
<dbReference type="PANTHER" id="PTHR11654">
    <property type="entry name" value="OLIGOPEPTIDE TRANSPORTER-RELATED"/>
    <property type="match status" value="1"/>
</dbReference>
<evidence type="ECO:0000256" key="6">
    <source>
        <dbReference type="ARBA" id="ARBA00044504"/>
    </source>
</evidence>
<dbReference type="OrthoDB" id="8904098at2759"/>
<evidence type="ECO:0000256" key="2">
    <source>
        <dbReference type="ARBA" id="ARBA00005982"/>
    </source>
</evidence>
<feature type="transmembrane region" description="Helical" evidence="7">
    <location>
        <begin position="542"/>
        <end position="565"/>
    </location>
</feature>
<protein>
    <submittedName>
        <fullName evidence="8">Protein NRT1/ PTR FAMILY 1.2 like</fullName>
    </submittedName>
</protein>
<dbReference type="CDD" id="cd17416">
    <property type="entry name" value="MFS_NPF1_2"/>
    <property type="match status" value="1"/>
</dbReference>
<comment type="subcellular location">
    <subcellularLocation>
        <location evidence="1">Membrane</location>
        <topology evidence="1">Multi-pass membrane protein</topology>
    </subcellularLocation>
</comment>
<feature type="transmembrane region" description="Helical" evidence="7">
    <location>
        <begin position="455"/>
        <end position="475"/>
    </location>
</feature>
<gene>
    <name evidence="8" type="ORF">CEY00_Acc26540</name>
</gene>
<evidence type="ECO:0000256" key="3">
    <source>
        <dbReference type="ARBA" id="ARBA00022692"/>
    </source>
</evidence>
<dbReference type="GO" id="GO:0016020">
    <property type="term" value="C:membrane"/>
    <property type="evidence" value="ECO:0007669"/>
    <property type="project" value="UniProtKB-SubCell"/>
</dbReference>
<evidence type="ECO:0000256" key="4">
    <source>
        <dbReference type="ARBA" id="ARBA00022989"/>
    </source>
</evidence>
<dbReference type="Gene3D" id="1.20.1250.20">
    <property type="entry name" value="MFS general substrate transporter like domains"/>
    <property type="match status" value="1"/>
</dbReference>
<evidence type="ECO:0000313" key="8">
    <source>
        <dbReference type="EMBL" id="PSR96488.1"/>
    </source>
</evidence>
<keyword evidence="3 7" id="KW-0812">Transmembrane</keyword>
<evidence type="ECO:0000313" key="9">
    <source>
        <dbReference type="Proteomes" id="UP000241394"/>
    </source>
</evidence>
<dbReference type="EMBL" id="NKQK01000023">
    <property type="protein sequence ID" value="PSR96488.1"/>
    <property type="molecule type" value="Genomic_DNA"/>
</dbReference>
<evidence type="ECO:0000256" key="5">
    <source>
        <dbReference type="ARBA" id="ARBA00023136"/>
    </source>
</evidence>
<feature type="transmembrane region" description="Helical" evidence="7">
    <location>
        <begin position="142"/>
        <end position="162"/>
    </location>
</feature>
<evidence type="ECO:0000256" key="7">
    <source>
        <dbReference type="SAM" id="Phobius"/>
    </source>
</evidence>
<comment type="caution">
    <text evidence="8">The sequence shown here is derived from an EMBL/GenBank/DDBJ whole genome shotgun (WGS) entry which is preliminary data.</text>
</comment>
<dbReference type="OMA" id="TCMSMAL"/>
<keyword evidence="5 7" id="KW-0472">Membrane</keyword>
<evidence type="ECO:0000256" key="1">
    <source>
        <dbReference type="ARBA" id="ARBA00004141"/>
    </source>
</evidence>
<comment type="similarity">
    <text evidence="2">Belongs to the major facilitator superfamily. Proton-dependent oligopeptide transporter (POT/PTR) (TC 2.A.17) family.</text>
</comment>
<reference evidence="9" key="2">
    <citation type="journal article" date="2018" name="BMC Genomics">
        <title>A manually annotated Actinidia chinensis var. chinensis (kiwifruit) genome highlights the challenges associated with draft genomes and gene prediction in plants.</title>
        <authorList>
            <person name="Pilkington S.M."/>
            <person name="Crowhurst R."/>
            <person name="Hilario E."/>
            <person name="Nardozza S."/>
            <person name="Fraser L."/>
            <person name="Peng Y."/>
            <person name="Gunaseelan K."/>
            <person name="Simpson R."/>
            <person name="Tahir J."/>
            <person name="Deroles S.C."/>
            <person name="Templeton K."/>
            <person name="Luo Z."/>
            <person name="Davy M."/>
            <person name="Cheng C."/>
            <person name="McNeilage M."/>
            <person name="Scaglione D."/>
            <person name="Liu Y."/>
            <person name="Zhang Q."/>
            <person name="Datson P."/>
            <person name="De Silva N."/>
            <person name="Gardiner S.E."/>
            <person name="Bassett H."/>
            <person name="Chagne D."/>
            <person name="McCallum J."/>
            <person name="Dzierzon H."/>
            <person name="Deng C."/>
            <person name="Wang Y.Y."/>
            <person name="Barron L."/>
            <person name="Manako K."/>
            <person name="Bowen J."/>
            <person name="Foster T.M."/>
            <person name="Erridge Z.A."/>
            <person name="Tiffin H."/>
            <person name="Waite C.N."/>
            <person name="Davies K.M."/>
            <person name="Grierson E.P."/>
            <person name="Laing W.A."/>
            <person name="Kirk R."/>
            <person name="Chen X."/>
            <person name="Wood M."/>
            <person name="Montefiori M."/>
            <person name="Brummell D.A."/>
            <person name="Schwinn K.E."/>
            <person name="Catanach A."/>
            <person name="Fullerton C."/>
            <person name="Li D."/>
            <person name="Meiyalaghan S."/>
            <person name="Nieuwenhuizen N."/>
            <person name="Read N."/>
            <person name="Prakash R."/>
            <person name="Hunter D."/>
            <person name="Zhang H."/>
            <person name="McKenzie M."/>
            <person name="Knabel M."/>
            <person name="Harris A."/>
            <person name="Allan A.C."/>
            <person name="Gleave A."/>
            <person name="Chen A."/>
            <person name="Janssen B.J."/>
            <person name="Plunkett B."/>
            <person name="Ampomah-Dwamena C."/>
            <person name="Voogd C."/>
            <person name="Leif D."/>
            <person name="Lafferty D."/>
            <person name="Souleyre E.J.F."/>
            <person name="Varkonyi-Gasic E."/>
            <person name="Gambi F."/>
            <person name="Hanley J."/>
            <person name="Yao J.L."/>
            <person name="Cheung J."/>
            <person name="David K.M."/>
            <person name="Warren B."/>
            <person name="Marsh K."/>
            <person name="Snowden K.C."/>
            <person name="Lin-Wang K."/>
            <person name="Brian L."/>
            <person name="Martinez-Sanchez M."/>
            <person name="Wang M."/>
            <person name="Ileperuma N."/>
            <person name="Macnee N."/>
            <person name="Campin R."/>
            <person name="McAtee P."/>
            <person name="Drummond R.S.M."/>
            <person name="Espley R.V."/>
            <person name="Ireland H.S."/>
            <person name="Wu R."/>
            <person name="Atkinson R.G."/>
            <person name="Karunairetnam S."/>
            <person name="Bulley S."/>
            <person name="Chunkath S."/>
            <person name="Hanley Z."/>
            <person name="Storey R."/>
            <person name="Thrimawithana A.H."/>
            <person name="Thomson S."/>
            <person name="David C."/>
            <person name="Testolin R."/>
            <person name="Huang H."/>
            <person name="Hellens R.P."/>
            <person name="Schaffer R.J."/>
        </authorList>
    </citation>
    <scope>NUCLEOTIDE SEQUENCE [LARGE SCALE GENOMIC DNA]</scope>
    <source>
        <strain evidence="9">cv. Red5</strain>
    </source>
</reference>
<feature type="transmembrane region" description="Helical" evidence="7">
    <location>
        <begin position="62"/>
        <end position="87"/>
    </location>
</feature>
<dbReference type="Pfam" id="PF00854">
    <property type="entry name" value="PTR2"/>
    <property type="match status" value="1"/>
</dbReference>
<dbReference type="InterPro" id="IPR036259">
    <property type="entry name" value="MFS_trans_sf"/>
</dbReference>
<sequence>MGSFPQEEEKALLVIENPPKTKKGGLRAIPFIIVNESLERLASTGLLPNMVFYLGNEYHIEVATVSVIISLWSALSNGLSIFGAVIADSYFGRFPIIVVGSSLIFLGMTMLWLTAMFPQLRPFPCDEIDKYSCNYSPSSSQLAFLLSSFAIISIGAGCNRACSQALGLDQLDNRENSNNEKILQTFINWYGVSIAFASILALTVVVYIQDQFGWQIGFGVPTVLMLFSVLIILLGSPMYIKAKATKSLFVGLFQVVVAAFKNRNLSLPPMIHNGRDNYHQTHEPKILAPSENLRWLNKACVIKDPERELNPDGSASDPWSLCTVEQVESLKALLRVVPIWSTGIMLIVSMNQSSFSTIQAKSMDRRIISNFEMPAGSFGVIMVATFIVWLSFYDRAMIPLLARLTGDPRALTSKARMAISLVLSCTSMAVSAAVESTRRKMVIEQGFEDDPYAKVGMSALWLVPQYIIMGMSEAFHGTSQAEFFYLQLPKEMSCIALSLYTLELAGASLVGCVLVKVVDWVTSRGGEISWLASNINKGHLDYFYWLLACLCLVNVFYFLICLRAYEPSNHESTSNQSDEVEDGECH</sequence>
<dbReference type="AlphaFoldDB" id="A0A2R6PTU4"/>
<dbReference type="GO" id="GO:0022857">
    <property type="term" value="F:transmembrane transporter activity"/>
    <property type="evidence" value="ECO:0007669"/>
    <property type="project" value="InterPro"/>
</dbReference>
<keyword evidence="9" id="KW-1185">Reference proteome</keyword>
<dbReference type="InParanoid" id="A0A2R6PTU4"/>
<comment type="similarity">
    <text evidence="6">Belongs to the major facilitator superfamily. Phosphate:H(+) symporter (TC 2.A.1.9) family.</text>
</comment>
<feature type="transmembrane region" description="Helical" evidence="7">
    <location>
        <begin position="214"/>
        <end position="235"/>
    </location>
</feature>
<feature type="transmembrane region" description="Helical" evidence="7">
    <location>
        <begin position="94"/>
        <end position="113"/>
    </location>
</feature>
<feature type="transmembrane region" description="Helical" evidence="7">
    <location>
        <begin position="495"/>
        <end position="521"/>
    </location>
</feature>
<reference evidence="8 9" key="1">
    <citation type="submission" date="2017-07" db="EMBL/GenBank/DDBJ databases">
        <title>An improved, manually edited Actinidia chinensis var. chinensis (kiwifruit) genome highlights the challenges associated with draft genomes and gene prediction in plants.</title>
        <authorList>
            <person name="Pilkington S."/>
            <person name="Crowhurst R."/>
            <person name="Hilario E."/>
            <person name="Nardozza S."/>
            <person name="Fraser L."/>
            <person name="Peng Y."/>
            <person name="Gunaseelan K."/>
            <person name="Simpson R."/>
            <person name="Tahir J."/>
            <person name="Deroles S."/>
            <person name="Templeton K."/>
            <person name="Luo Z."/>
            <person name="Davy M."/>
            <person name="Cheng C."/>
            <person name="Mcneilage M."/>
            <person name="Scaglione D."/>
            <person name="Liu Y."/>
            <person name="Zhang Q."/>
            <person name="Datson P."/>
            <person name="De Silva N."/>
            <person name="Gardiner S."/>
            <person name="Bassett H."/>
            <person name="Chagne D."/>
            <person name="Mccallum J."/>
            <person name="Dzierzon H."/>
            <person name="Deng C."/>
            <person name="Wang Y.-Y."/>
            <person name="Barron N."/>
            <person name="Manako K."/>
            <person name="Bowen J."/>
            <person name="Foster T."/>
            <person name="Erridge Z."/>
            <person name="Tiffin H."/>
            <person name="Waite C."/>
            <person name="Davies K."/>
            <person name="Grierson E."/>
            <person name="Laing W."/>
            <person name="Kirk R."/>
            <person name="Chen X."/>
            <person name="Wood M."/>
            <person name="Montefiori M."/>
            <person name="Brummell D."/>
            <person name="Schwinn K."/>
            <person name="Catanach A."/>
            <person name="Fullerton C."/>
            <person name="Li D."/>
            <person name="Meiyalaghan S."/>
            <person name="Nieuwenhuizen N."/>
            <person name="Read N."/>
            <person name="Prakash R."/>
            <person name="Hunter D."/>
            <person name="Zhang H."/>
            <person name="Mckenzie M."/>
            <person name="Knabel M."/>
            <person name="Harris A."/>
            <person name="Allan A."/>
            <person name="Chen A."/>
            <person name="Janssen B."/>
            <person name="Plunkett B."/>
            <person name="Dwamena C."/>
            <person name="Voogd C."/>
            <person name="Leif D."/>
            <person name="Lafferty D."/>
            <person name="Souleyre E."/>
            <person name="Varkonyi-Gasic E."/>
            <person name="Gambi F."/>
            <person name="Hanley J."/>
            <person name="Yao J.-L."/>
            <person name="Cheung J."/>
            <person name="David K."/>
            <person name="Warren B."/>
            <person name="Marsh K."/>
            <person name="Snowden K."/>
            <person name="Lin-Wang K."/>
            <person name="Brian L."/>
            <person name="Martinez-Sanchez M."/>
            <person name="Wang M."/>
            <person name="Ileperuma N."/>
            <person name="Macnee N."/>
            <person name="Campin R."/>
            <person name="Mcatee P."/>
            <person name="Drummond R."/>
            <person name="Espley R."/>
            <person name="Ireland H."/>
            <person name="Wu R."/>
            <person name="Atkinson R."/>
            <person name="Karunairetnam S."/>
            <person name="Bulley S."/>
            <person name="Chunkath S."/>
            <person name="Hanley Z."/>
            <person name="Storey R."/>
            <person name="Thrimawithana A."/>
            <person name="Thomson S."/>
            <person name="David C."/>
            <person name="Testolin R."/>
        </authorList>
    </citation>
    <scope>NUCLEOTIDE SEQUENCE [LARGE SCALE GENOMIC DNA]</scope>
    <source>
        <strain evidence="9">cv. Red5</strain>
        <tissue evidence="8">Young leaf</tissue>
    </source>
</reference>
<dbReference type="SUPFAM" id="SSF103473">
    <property type="entry name" value="MFS general substrate transporter"/>
    <property type="match status" value="1"/>
</dbReference>
<feature type="transmembrane region" description="Helical" evidence="7">
    <location>
        <begin position="371"/>
        <end position="393"/>
    </location>
</feature>
<dbReference type="Gramene" id="PSR96488">
    <property type="protein sequence ID" value="PSR96488"/>
    <property type="gene ID" value="CEY00_Acc26540"/>
</dbReference>
<feature type="transmembrane region" description="Helical" evidence="7">
    <location>
        <begin position="413"/>
        <end position="434"/>
    </location>
</feature>
<accession>A0A2R6PTU4</accession>
<dbReference type="Proteomes" id="UP000241394">
    <property type="component" value="Chromosome LG23"/>
</dbReference>
<name>A0A2R6PTU4_ACTCC</name>